<gene>
    <name evidence="11" type="ORF">SNE40_017970</name>
</gene>
<dbReference type="SUPFAM" id="SSF49309">
    <property type="entry name" value="Transglutaminase, two C-terminal domains"/>
    <property type="match status" value="2"/>
</dbReference>
<feature type="binding site" evidence="9">
    <location>
        <position position="540"/>
    </location>
    <ligand>
        <name>Ca(2+)</name>
        <dbReference type="ChEBI" id="CHEBI:29108"/>
    </ligand>
</feature>
<dbReference type="EMBL" id="JAZGQO010000011">
    <property type="protein sequence ID" value="KAK6174749.1"/>
    <property type="molecule type" value="Genomic_DNA"/>
</dbReference>
<feature type="binding site" evidence="9">
    <location>
        <position position="545"/>
    </location>
    <ligand>
        <name>Ca(2+)</name>
        <dbReference type="ChEBI" id="CHEBI:29108"/>
    </ligand>
</feature>
<dbReference type="InterPro" id="IPR036985">
    <property type="entry name" value="Transglutaminase-like_sf"/>
</dbReference>
<evidence type="ECO:0000256" key="1">
    <source>
        <dbReference type="ARBA" id="ARBA00005968"/>
    </source>
</evidence>
<feature type="active site" evidence="8">
    <location>
        <position position="368"/>
    </location>
</feature>
<evidence type="ECO:0000256" key="7">
    <source>
        <dbReference type="ARBA" id="ARBA00051843"/>
    </source>
</evidence>
<organism evidence="11 12">
    <name type="scientific">Patella caerulea</name>
    <name type="common">Rayed Mediterranean limpet</name>
    <dbReference type="NCBI Taxonomy" id="87958"/>
    <lineage>
        <taxon>Eukaryota</taxon>
        <taxon>Metazoa</taxon>
        <taxon>Spiralia</taxon>
        <taxon>Lophotrochozoa</taxon>
        <taxon>Mollusca</taxon>
        <taxon>Gastropoda</taxon>
        <taxon>Patellogastropoda</taxon>
        <taxon>Patelloidea</taxon>
        <taxon>Patellidae</taxon>
        <taxon>Patella</taxon>
    </lineage>
</organism>
<keyword evidence="3 9" id="KW-0479">Metal-binding</keyword>
<evidence type="ECO:0000256" key="4">
    <source>
        <dbReference type="ARBA" id="ARBA00022837"/>
    </source>
</evidence>
<dbReference type="InterPro" id="IPR001102">
    <property type="entry name" value="Transglutaminase_N"/>
</dbReference>
<dbReference type="FunFam" id="2.60.40.10:FF:000171">
    <property type="entry name" value="protein-glutamine gamma-glutamyltransferase 6"/>
    <property type="match status" value="1"/>
</dbReference>
<dbReference type="FunFam" id="2.60.40.10:FF:000090">
    <property type="entry name" value="Protein-glutamine gamma-glutamyltransferase 2"/>
    <property type="match status" value="1"/>
</dbReference>
<comment type="catalytic activity">
    <reaction evidence="7">
        <text>L-glutaminyl-[protein] + L-lysyl-[protein] = [protein]-L-lysyl-N(6)-5-L-glutamyl-[protein] + NH4(+)</text>
        <dbReference type="Rhea" id="RHEA:54816"/>
        <dbReference type="Rhea" id="RHEA-COMP:9752"/>
        <dbReference type="Rhea" id="RHEA-COMP:10207"/>
        <dbReference type="Rhea" id="RHEA-COMP:14005"/>
        <dbReference type="ChEBI" id="CHEBI:28938"/>
        <dbReference type="ChEBI" id="CHEBI:29969"/>
        <dbReference type="ChEBI" id="CHEBI:30011"/>
        <dbReference type="ChEBI" id="CHEBI:138370"/>
        <dbReference type="EC" id="2.3.2.13"/>
    </reaction>
</comment>
<evidence type="ECO:0000256" key="9">
    <source>
        <dbReference type="PIRSR" id="PIRSR000459-2"/>
    </source>
</evidence>
<dbReference type="InterPro" id="IPR008958">
    <property type="entry name" value="Transglutaminase_C"/>
</dbReference>
<feature type="binding site" evidence="9">
    <location>
        <position position="493"/>
    </location>
    <ligand>
        <name>Ca(2+)</name>
        <dbReference type="ChEBI" id="CHEBI:29108"/>
    </ligand>
</feature>
<dbReference type="SUPFAM" id="SSF54001">
    <property type="entry name" value="Cysteine proteinases"/>
    <property type="match status" value="1"/>
</dbReference>
<comment type="similarity">
    <text evidence="1">Belongs to the transglutaminase superfamily. Transglutaminase family.</text>
</comment>
<evidence type="ECO:0000259" key="10">
    <source>
        <dbReference type="SMART" id="SM00460"/>
    </source>
</evidence>
<evidence type="ECO:0000256" key="3">
    <source>
        <dbReference type="ARBA" id="ARBA00022723"/>
    </source>
</evidence>
<keyword evidence="2" id="KW-0808">Transferase</keyword>
<evidence type="ECO:0000313" key="12">
    <source>
        <dbReference type="Proteomes" id="UP001347796"/>
    </source>
</evidence>
<dbReference type="InterPro" id="IPR036238">
    <property type="entry name" value="Transglutaminase_C_sf"/>
</dbReference>
<evidence type="ECO:0000256" key="5">
    <source>
        <dbReference type="ARBA" id="ARBA00023315"/>
    </source>
</evidence>
<dbReference type="EC" id="2.3.2.13" evidence="6"/>
<feature type="active site" evidence="8">
    <location>
        <position position="450"/>
    </location>
</feature>
<dbReference type="Proteomes" id="UP001347796">
    <property type="component" value="Unassembled WGS sequence"/>
</dbReference>
<protein>
    <recommendedName>
        <fullName evidence="6">protein-glutamine gamma-glutamyltransferase</fullName>
        <ecNumber evidence="6">2.3.2.13</ecNumber>
    </recommendedName>
</protein>
<name>A0AAN8PF24_PATCE</name>
<evidence type="ECO:0000256" key="8">
    <source>
        <dbReference type="PIRSR" id="PIRSR000459-1"/>
    </source>
</evidence>
<reference evidence="11 12" key="1">
    <citation type="submission" date="2024-01" db="EMBL/GenBank/DDBJ databases">
        <title>The genome of the rayed Mediterranean limpet Patella caerulea (Linnaeus, 1758).</title>
        <authorList>
            <person name="Anh-Thu Weber A."/>
            <person name="Halstead-Nussloch G."/>
        </authorList>
    </citation>
    <scope>NUCLEOTIDE SEQUENCE [LARGE SCALE GENOMIC DNA]</scope>
    <source>
        <strain evidence="11">AATW-2023a</strain>
        <tissue evidence="11">Whole specimen</tissue>
    </source>
</reference>
<feature type="domain" description="Transglutaminase-like" evidence="10">
    <location>
        <begin position="360"/>
        <end position="453"/>
    </location>
</feature>
<dbReference type="InterPro" id="IPR013783">
    <property type="entry name" value="Ig-like_fold"/>
</dbReference>
<feature type="binding site" evidence="9">
    <location>
        <position position="491"/>
    </location>
    <ligand>
        <name>Ca(2+)</name>
        <dbReference type="ChEBI" id="CHEBI:29108"/>
    </ligand>
</feature>
<keyword evidence="4 9" id="KW-0106">Calcium</keyword>
<dbReference type="InterPro" id="IPR023608">
    <property type="entry name" value="Transglutaminase_animal"/>
</dbReference>
<dbReference type="GO" id="GO:0003810">
    <property type="term" value="F:protein-glutamine gamma-glutamyltransferase activity"/>
    <property type="evidence" value="ECO:0007669"/>
    <property type="project" value="UniProtKB-EC"/>
</dbReference>
<dbReference type="InterPro" id="IPR038765">
    <property type="entry name" value="Papain-like_cys_pep_sf"/>
</dbReference>
<evidence type="ECO:0000313" key="11">
    <source>
        <dbReference type="EMBL" id="KAK6174749.1"/>
    </source>
</evidence>
<dbReference type="Gene3D" id="3.90.260.10">
    <property type="entry name" value="Transglutaminase-like"/>
    <property type="match status" value="1"/>
</dbReference>
<dbReference type="PANTHER" id="PTHR11590:SF40">
    <property type="entry name" value="HEMOCYTE PROTEIN-GLUTAMINE GAMMA-GLUTAMYLTRANSFERASE-LIKE PROTEIN"/>
    <property type="match status" value="1"/>
</dbReference>
<dbReference type="PANTHER" id="PTHR11590">
    <property type="entry name" value="PROTEIN-GLUTAMINE GAMMA-GLUTAMYLTRANSFERASE"/>
    <property type="match status" value="1"/>
</dbReference>
<comment type="cofactor">
    <cofactor evidence="9">
        <name>Ca(2+)</name>
        <dbReference type="ChEBI" id="CHEBI:29108"/>
    </cofactor>
    <text evidence="9">Binds 1 Ca(2+) ion per subunit.</text>
</comment>
<dbReference type="InterPro" id="IPR014756">
    <property type="entry name" value="Ig_E-set"/>
</dbReference>
<dbReference type="SUPFAM" id="SSF81296">
    <property type="entry name" value="E set domains"/>
    <property type="match status" value="1"/>
</dbReference>
<proteinExistence type="inferred from homology"/>
<dbReference type="FunFam" id="3.90.260.10:FF:000001">
    <property type="entry name" value="Protein-glutamine gamma-glutamyltransferase 2"/>
    <property type="match status" value="1"/>
</dbReference>
<dbReference type="Pfam" id="PF01841">
    <property type="entry name" value="Transglut_core"/>
    <property type="match status" value="1"/>
</dbReference>
<feature type="active site" evidence="8">
    <location>
        <position position="427"/>
    </location>
</feature>
<accession>A0AAN8PF24</accession>
<dbReference type="InterPro" id="IPR002931">
    <property type="entry name" value="Transglutaminase-like"/>
</dbReference>
<dbReference type="PROSITE" id="PS00547">
    <property type="entry name" value="TRANSGLUTAMINASES"/>
    <property type="match status" value="1"/>
</dbReference>
<evidence type="ECO:0000256" key="6">
    <source>
        <dbReference type="ARBA" id="ARBA00024222"/>
    </source>
</evidence>
<dbReference type="AlphaFoldDB" id="A0AAN8PF24"/>
<keyword evidence="12" id="KW-1185">Reference proteome</keyword>
<keyword evidence="5" id="KW-0012">Acyltransferase</keyword>
<dbReference type="GO" id="GO:0046872">
    <property type="term" value="F:metal ion binding"/>
    <property type="evidence" value="ECO:0007669"/>
    <property type="project" value="UniProtKB-KW"/>
</dbReference>
<dbReference type="Pfam" id="PF00868">
    <property type="entry name" value="Transglut_N"/>
    <property type="match status" value="1"/>
</dbReference>
<dbReference type="PIRSF" id="PIRSF000459">
    <property type="entry name" value="TGM_EBP42"/>
    <property type="match status" value="1"/>
</dbReference>
<dbReference type="InterPro" id="IPR050779">
    <property type="entry name" value="Transglutaminase"/>
</dbReference>
<dbReference type="Gene3D" id="2.60.40.10">
    <property type="entry name" value="Immunoglobulins"/>
    <property type="match status" value="3"/>
</dbReference>
<dbReference type="InterPro" id="IPR013808">
    <property type="entry name" value="Transglutaminase_AS"/>
</dbReference>
<evidence type="ECO:0000256" key="2">
    <source>
        <dbReference type="ARBA" id="ARBA00022679"/>
    </source>
</evidence>
<sequence length="788" mass="89215">MPRPPRSLAYHQGHGRFNHFARSFRTGYPLSLWTSRARDQGNDDDGDSCFVHYGCPPSYDDDPFGAFRRVNAPIAEIDDGKSSALHNNNEAVTLKVTSVEFNIVENCRHHHTSEFDVTQSDETPNPQLVVRRGQPFNITVTFNRPYDKSKDDLRLIFQAGDEPLPSKGTEVEIVLSDFDLPKEWGAQISKQDGNLLDLTIFTPPNCYIAKWKLKVDVLKKADRKTTIYRYSHGEPVYILFNPWCKDDMVYKEDGLQEYILKDTGKIYAGYEDDIEPRPWNFGQFEEHVLDCAMYLLNRSQLKWPARGNPIKIIRQLTALVNAPDEGGVLEGNWSGDYKGGKPPLTWTGSAPILQEYYTKKQPVKFGQCWVFSGVLTTVCRALGIPARSVTNFCSAHDTDGSVCIDIHFNSYGEVDEKVNSDSVWNFHVWNEAWMARPDLPPGYGGWQVVDATPQEISGDEGYCCGPASVVAVRNGELGLLYDVEFVFAEVNADIVHWYPRDGSFVRAKTINNCVGLEISTKSVLGDEREAITYGHYKYQEDSPEERAALLNALGKRDDRRLKQRDQQYESMYDVGPKDVECELVIKDGVSVGEDFDVILQVKNKSSEERTVGGRLAAKTMFYTGVEGDKVKKLQFQDSVQGGKCMEQTMEVQVEDYRSKLKDMCMIKLTAIARVQETNQVLTLQKIFKLSKPSLTIKVPSIIKQKQSFDVEVSFTNPLDESLTNCYLEVEGPGLQKRQTHPQRNVKPKQTLVTIIELTPRKLGERELVIIFNSDQLEDINATKVVHVM</sequence>
<dbReference type="Pfam" id="PF00927">
    <property type="entry name" value="Transglut_C"/>
    <property type="match status" value="2"/>
</dbReference>
<comment type="caution">
    <text evidence="11">The sequence shown here is derived from an EMBL/GenBank/DDBJ whole genome shotgun (WGS) entry which is preliminary data.</text>
</comment>
<dbReference type="SMART" id="SM00460">
    <property type="entry name" value="TGc"/>
    <property type="match status" value="1"/>
</dbReference>